<dbReference type="Proteomes" id="UP000712157">
    <property type="component" value="Unassembled WGS sequence"/>
</dbReference>
<reference evidence="5" key="1">
    <citation type="submission" date="2021-06" db="EMBL/GenBank/DDBJ databases">
        <title>Description of novel taxa of the family Lachnospiraceae.</title>
        <authorList>
            <person name="Chaplin A.V."/>
            <person name="Sokolova S.R."/>
            <person name="Pikina A.P."/>
            <person name="Korzhanova M."/>
            <person name="Belova V."/>
            <person name="Korostin D."/>
            <person name="Efimov B.A."/>
        </authorList>
    </citation>
    <scope>NUCLEOTIDE SEQUENCE</scope>
    <source>
        <strain evidence="5">ASD5720</strain>
    </source>
</reference>
<evidence type="ECO:0000313" key="5">
    <source>
        <dbReference type="EMBL" id="MBU9737120.1"/>
    </source>
</evidence>
<dbReference type="InterPro" id="IPR050959">
    <property type="entry name" value="MarA-like"/>
</dbReference>
<comment type="caution">
    <text evidence="5">The sequence shown here is derived from an EMBL/GenBank/DDBJ whole genome shotgun (WGS) entry which is preliminary data.</text>
</comment>
<dbReference type="RefSeq" id="WP_238721768.1">
    <property type="nucleotide sequence ID" value="NZ_JAHQCW010000017.1"/>
</dbReference>
<keyword evidence="1" id="KW-0805">Transcription regulation</keyword>
<dbReference type="InterPro" id="IPR018060">
    <property type="entry name" value="HTH_AraC"/>
</dbReference>
<feature type="domain" description="HTH araC/xylS-type" evidence="4">
    <location>
        <begin position="9"/>
        <end position="107"/>
    </location>
</feature>
<dbReference type="SMART" id="SM00342">
    <property type="entry name" value="HTH_ARAC"/>
    <property type="match status" value="1"/>
</dbReference>
<dbReference type="PANTHER" id="PTHR47504">
    <property type="entry name" value="RIGHT ORIGIN-BINDING PROTEIN"/>
    <property type="match status" value="1"/>
</dbReference>
<evidence type="ECO:0000256" key="1">
    <source>
        <dbReference type="ARBA" id="ARBA00023015"/>
    </source>
</evidence>
<dbReference type="PROSITE" id="PS00041">
    <property type="entry name" value="HTH_ARAC_FAMILY_1"/>
    <property type="match status" value="1"/>
</dbReference>
<keyword evidence="3" id="KW-0804">Transcription</keyword>
<dbReference type="InterPro" id="IPR018062">
    <property type="entry name" value="HTH_AraC-typ_CS"/>
</dbReference>
<keyword evidence="6" id="KW-1185">Reference proteome</keyword>
<dbReference type="AlphaFoldDB" id="A0A949JXP7"/>
<organism evidence="5 6">
    <name type="scientific">Diplocloster agilis</name>
    <dbReference type="NCBI Taxonomy" id="2850323"/>
    <lineage>
        <taxon>Bacteria</taxon>
        <taxon>Bacillati</taxon>
        <taxon>Bacillota</taxon>
        <taxon>Clostridia</taxon>
        <taxon>Lachnospirales</taxon>
        <taxon>Lachnospiraceae</taxon>
        <taxon>Diplocloster</taxon>
    </lineage>
</organism>
<dbReference type="Gene3D" id="1.10.10.60">
    <property type="entry name" value="Homeodomain-like"/>
    <property type="match status" value="2"/>
</dbReference>
<dbReference type="Pfam" id="PF12833">
    <property type="entry name" value="HTH_18"/>
    <property type="match status" value="1"/>
</dbReference>
<proteinExistence type="predicted"/>
<accession>A0A949JXP7</accession>
<dbReference type="GO" id="GO:0043565">
    <property type="term" value="F:sequence-specific DNA binding"/>
    <property type="evidence" value="ECO:0007669"/>
    <property type="project" value="InterPro"/>
</dbReference>
<dbReference type="InterPro" id="IPR009057">
    <property type="entry name" value="Homeodomain-like_sf"/>
</dbReference>
<keyword evidence="2" id="KW-0238">DNA-binding</keyword>
<evidence type="ECO:0000256" key="3">
    <source>
        <dbReference type="ARBA" id="ARBA00023163"/>
    </source>
</evidence>
<gene>
    <name evidence="5" type="ORF">KTH89_11255</name>
</gene>
<evidence type="ECO:0000313" key="6">
    <source>
        <dbReference type="Proteomes" id="UP000712157"/>
    </source>
</evidence>
<sequence length="298" mass="34442">MYEWNEAVQQMIDWLDAHITETPTLLEMSKQIGYSPYYCSSRFHAITGVTLKNYMAARRLSLAAEALRDTDARILDIALNYGFSSQQALTRAFVYAYGCTPAAYRRNPGPIPVSMKKEVLFPEYYEQGDRNMEKTILTEAKVRVEYIPAHKYIAVRDAQVQAYFPFFERHNCDEICGVIESMTHVMHPVVTCHTGGWFFDQGRRGYTYGLGVPDDYTGPVPEGFEVREYPGSYYLVFYHPAFDFLQDCEKVLTRVEDLAWNFDPSAMGFAWNETECQDYQRMLPETIGYEVLRPVRKG</sequence>
<dbReference type="PANTHER" id="PTHR47504:SF6">
    <property type="entry name" value="ARAC-FAMILY TRANSCRIPTIONAL REGULATOR"/>
    <property type="match status" value="1"/>
</dbReference>
<name>A0A949JXP7_9FIRM</name>
<dbReference type="EMBL" id="JAHQCW010000017">
    <property type="protein sequence ID" value="MBU9737120.1"/>
    <property type="molecule type" value="Genomic_DNA"/>
</dbReference>
<dbReference type="PROSITE" id="PS01124">
    <property type="entry name" value="HTH_ARAC_FAMILY_2"/>
    <property type="match status" value="1"/>
</dbReference>
<protein>
    <submittedName>
        <fullName evidence="5">AraC family transcriptional regulator</fullName>
    </submittedName>
</protein>
<dbReference type="SUPFAM" id="SSF46689">
    <property type="entry name" value="Homeodomain-like"/>
    <property type="match status" value="2"/>
</dbReference>
<evidence type="ECO:0000259" key="4">
    <source>
        <dbReference type="PROSITE" id="PS01124"/>
    </source>
</evidence>
<evidence type="ECO:0000256" key="2">
    <source>
        <dbReference type="ARBA" id="ARBA00023125"/>
    </source>
</evidence>
<dbReference type="GO" id="GO:0003700">
    <property type="term" value="F:DNA-binding transcription factor activity"/>
    <property type="evidence" value="ECO:0007669"/>
    <property type="project" value="InterPro"/>
</dbReference>